<feature type="domain" description="Saccharopine dehydrogenase-like C-terminal" evidence="3">
    <location>
        <begin position="66"/>
        <end position="396"/>
    </location>
</feature>
<evidence type="ECO:0000313" key="6">
    <source>
        <dbReference type="Proteomes" id="UP000682733"/>
    </source>
</evidence>
<dbReference type="InterPro" id="IPR032095">
    <property type="entry name" value="Sacchrp_dh-like_C"/>
</dbReference>
<dbReference type="Gene3D" id="1.10.1870.10">
    <property type="entry name" value="Domain 3, Saccharopine reductase"/>
    <property type="match status" value="1"/>
</dbReference>
<accession>A0A8S2HQY8</accession>
<evidence type="ECO:0000256" key="1">
    <source>
        <dbReference type="ARBA" id="ARBA00022857"/>
    </source>
</evidence>
<dbReference type="FunFam" id="3.30.360.10:FF:000008">
    <property type="entry name" value="Alpha-aminoadipic semialdehyde synthase, mitochondrial"/>
    <property type="match status" value="1"/>
</dbReference>
<proteinExistence type="predicted"/>
<reference evidence="5" key="1">
    <citation type="submission" date="2021-02" db="EMBL/GenBank/DDBJ databases">
        <authorList>
            <person name="Nowell W R."/>
        </authorList>
    </citation>
    <scope>NUCLEOTIDE SEQUENCE</scope>
</reference>
<comment type="caution">
    <text evidence="5">The sequence shown here is derived from an EMBL/GenBank/DDBJ whole genome shotgun (WGS) entry which is preliminary data.</text>
</comment>
<dbReference type="Gene3D" id="3.40.50.720">
    <property type="entry name" value="NAD(P)-binding Rossmann-like Domain"/>
    <property type="match status" value="1"/>
</dbReference>
<dbReference type="GO" id="GO:0019878">
    <property type="term" value="P:lysine biosynthetic process via aminoadipic acid"/>
    <property type="evidence" value="ECO:0007669"/>
    <property type="project" value="TreeGrafter"/>
</dbReference>
<gene>
    <name evidence="4" type="ORF">OVA965_LOCUS9346</name>
    <name evidence="5" type="ORF">TMI583_LOCUS9342</name>
</gene>
<dbReference type="PANTHER" id="PTHR11133:SF22">
    <property type="entry name" value="ALPHA-AMINOADIPIC SEMIALDEHYDE SYNTHASE, MITOCHONDRIAL"/>
    <property type="match status" value="1"/>
</dbReference>
<dbReference type="Proteomes" id="UP000682733">
    <property type="component" value="Unassembled WGS sequence"/>
</dbReference>
<organism evidence="5 6">
    <name type="scientific">Didymodactylos carnosus</name>
    <dbReference type="NCBI Taxonomy" id="1234261"/>
    <lineage>
        <taxon>Eukaryota</taxon>
        <taxon>Metazoa</taxon>
        <taxon>Spiralia</taxon>
        <taxon>Gnathifera</taxon>
        <taxon>Rotifera</taxon>
        <taxon>Eurotatoria</taxon>
        <taxon>Bdelloidea</taxon>
        <taxon>Philodinida</taxon>
        <taxon>Philodinidae</taxon>
        <taxon>Didymodactylos</taxon>
    </lineage>
</organism>
<dbReference type="GO" id="GO:0004753">
    <property type="term" value="F:saccharopine dehydrogenase activity"/>
    <property type="evidence" value="ECO:0007669"/>
    <property type="project" value="TreeGrafter"/>
</dbReference>
<keyword evidence="2" id="KW-0560">Oxidoreductase</keyword>
<dbReference type="Gene3D" id="3.30.360.10">
    <property type="entry name" value="Dihydrodipicolinate Reductase, domain 2"/>
    <property type="match status" value="1"/>
</dbReference>
<dbReference type="GO" id="GO:0005737">
    <property type="term" value="C:cytoplasm"/>
    <property type="evidence" value="ECO:0007669"/>
    <property type="project" value="TreeGrafter"/>
</dbReference>
<dbReference type="PANTHER" id="PTHR11133">
    <property type="entry name" value="SACCHAROPINE DEHYDROGENASE"/>
    <property type="match status" value="1"/>
</dbReference>
<dbReference type="Proteomes" id="UP000677228">
    <property type="component" value="Unassembled WGS sequence"/>
</dbReference>
<protein>
    <recommendedName>
        <fullName evidence="3">Saccharopine dehydrogenase-like C-terminal domain-containing protein</fullName>
    </recommendedName>
</protein>
<evidence type="ECO:0000259" key="3">
    <source>
        <dbReference type="Pfam" id="PF16653"/>
    </source>
</evidence>
<evidence type="ECO:0000313" key="4">
    <source>
        <dbReference type="EMBL" id="CAF0895477.1"/>
    </source>
</evidence>
<sequence>MYVRQRKTAGKKRLRPLLPFSHHSTIAELCIKHHRNLVTTSYVSPKMKLLHDAAKQAGCILLNEVGLDPGIDHMLAMDLFDHVKDDGGSIQSYVSYCGGLPAPEHADNSLRYKFSWSPRGVLSALLNQAKYMKNGKIIELEGNGGVIENGCHPAKFLHAFNLECYPNRDSIQYIDSFQLNSVHTILRGTLRYKGFCQGALGLIKLGLLSDREHPHLRNDSKENDLTWKQFMCDLVDEHRSTSVDNLKNLISNKLNNEEQLHTIEDLGLLSDDIIDKRENPLDTLSNYLSKRLAYGPNERDIVIMYHEVGIKWPQTMKSKSSEEIRTIEMVIYGDNTKSSTTKIEQPHSAMAKTVGLPAAIATKMLLEKEIHQTGVVVPIKREIYKPILERLKKEGIRWTEKSKTIH</sequence>
<dbReference type="AlphaFoldDB" id="A0A8S2HQY8"/>
<dbReference type="InterPro" id="IPR051168">
    <property type="entry name" value="AASS"/>
</dbReference>
<dbReference type="EMBL" id="CAJOBA010003294">
    <property type="protein sequence ID" value="CAF3677052.1"/>
    <property type="molecule type" value="Genomic_DNA"/>
</dbReference>
<evidence type="ECO:0000256" key="2">
    <source>
        <dbReference type="ARBA" id="ARBA00023002"/>
    </source>
</evidence>
<dbReference type="SUPFAM" id="SSF55347">
    <property type="entry name" value="Glyceraldehyde-3-phosphate dehydrogenase-like, C-terminal domain"/>
    <property type="match status" value="1"/>
</dbReference>
<keyword evidence="1" id="KW-0521">NADP</keyword>
<name>A0A8S2HQY8_9BILA</name>
<evidence type="ECO:0000313" key="5">
    <source>
        <dbReference type="EMBL" id="CAF3677052.1"/>
    </source>
</evidence>
<dbReference type="EMBL" id="CAJNOK010003293">
    <property type="protein sequence ID" value="CAF0895477.1"/>
    <property type="molecule type" value="Genomic_DNA"/>
</dbReference>
<dbReference type="Pfam" id="PF16653">
    <property type="entry name" value="Sacchrp_dh_C"/>
    <property type="match status" value="1"/>
</dbReference>